<accession>A0ABX7GRV0</accession>
<dbReference type="Pfam" id="PF13557">
    <property type="entry name" value="Phenol_MetA_deg"/>
    <property type="match status" value="1"/>
</dbReference>
<dbReference type="InterPro" id="IPR025737">
    <property type="entry name" value="FApF"/>
</dbReference>
<dbReference type="EMBL" id="CP064030">
    <property type="protein sequence ID" value="QRN53164.1"/>
    <property type="molecule type" value="Genomic_DNA"/>
</dbReference>
<reference evidence="1 2" key="1">
    <citation type="submission" date="2020-10" db="EMBL/GenBank/DDBJ databases">
        <title>Phylogeny of dyella-like bacteria.</title>
        <authorList>
            <person name="Fu J."/>
        </authorList>
    </citation>
    <scope>NUCLEOTIDE SEQUENCE [LARGE SCALE GENOMIC DNA]</scope>
    <source>
        <strain evidence="1 2">DHOB09</strain>
    </source>
</reference>
<proteinExistence type="predicted"/>
<sequence length="305" mass="34108">MAIGLVLALGVAVETKATNLALPGVNLGATSFEDGGGGLGTLLQWSTSRFDATRNYNADGDRITTRYDKSVWIHRLHYAYTANIPVARGYAGAEVIVPLMDINLQSGPAHGHSEGIANPNVGLYVQWLDKRLFGYRFESRLSLILALPWGNYRPDATLNLGTHYTSFNPYYAFTLRPDQRWEISGRLMYLWNGPSRDPEMRVTAQFGAPVHSIRPGQAFHYNLSASYALTPHWRLGLGMYQLQQISADRINGQAQARTHERIFGLGPGVQWRKAQHRLIGNLYFEGLAENRAAGTQAVMRYMYVF</sequence>
<evidence type="ECO:0000313" key="2">
    <source>
        <dbReference type="Proteomes" id="UP000663181"/>
    </source>
</evidence>
<protein>
    <submittedName>
        <fullName evidence="1">Transporter</fullName>
    </submittedName>
</protein>
<name>A0ABX7GRV0_9GAMM</name>
<organism evidence="1 2">
    <name type="scientific">Dyella caseinilytica</name>
    <dbReference type="NCBI Taxonomy" id="1849581"/>
    <lineage>
        <taxon>Bacteria</taxon>
        <taxon>Pseudomonadati</taxon>
        <taxon>Pseudomonadota</taxon>
        <taxon>Gammaproteobacteria</taxon>
        <taxon>Lysobacterales</taxon>
        <taxon>Rhodanobacteraceae</taxon>
        <taxon>Dyella</taxon>
    </lineage>
</organism>
<evidence type="ECO:0000313" key="1">
    <source>
        <dbReference type="EMBL" id="QRN53164.1"/>
    </source>
</evidence>
<gene>
    <name evidence="1" type="ORF">ISN74_17255</name>
</gene>
<dbReference type="Proteomes" id="UP000663181">
    <property type="component" value="Chromosome"/>
</dbReference>
<dbReference type="RefSeq" id="WP_188800395.1">
    <property type="nucleotide sequence ID" value="NZ_BMIZ01000002.1"/>
</dbReference>
<keyword evidence="2" id="KW-1185">Reference proteome</keyword>